<protein>
    <submittedName>
        <fullName evidence="1">Uncharacterized protein</fullName>
    </submittedName>
</protein>
<name>A0ACC3TF23_9ASCO</name>
<proteinExistence type="predicted"/>
<organism evidence="1 2">
    <name type="scientific">Lipomyces orientalis</name>
    <dbReference type="NCBI Taxonomy" id="1233043"/>
    <lineage>
        <taxon>Eukaryota</taxon>
        <taxon>Fungi</taxon>
        <taxon>Dikarya</taxon>
        <taxon>Ascomycota</taxon>
        <taxon>Saccharomycotina</taxon>
        <taxon>Lipomycetes</taxon>
        <taxon>Lipomycetales</taxon>
        <taxon>Lipomycetaceae</taxon>
        <taxon>Lipomyces</taxon>
    </lineage>
</organism>
<accession>A0ACC3TF23</accession>
<gene>
    <name evidence="1" type="ORF">V1517DRAFT_310692</name>
</gene>
<dbReference type="Proteomes" id="UP001489719">
    <property type="component" value="Unassembled WGS sequence"/>
</dbReference>
<sequence length="118" mass="13446">MHEATNSYYGDTFPDLKLRTPHDKTVYPEAIAAEPELTREFAYKAAKGEFEPSKVTVENVDQLANQLVMTEPDLIVLFGPKPDLDGFAPWQVRSSEIYIVFTQRGDLKLAYQEYDSAR</sequence>
<reference evidence="2" key="1">
    <citation type="journal article" date="2024" name="Front. Bioeng. Biotechnol.">
        <title>Genome-scale model development and genomic sequencing of the oleaginous clade Lipomyces.</title>
        <authorList>
            <person name="Czajka J.J."/>
            <person name="Han Y."/>
            <person name="Kim J."/>
            <person name="Mondo S.J."/>
            <person name="Hofstad B.A."/>
            <person name="Robles A."/>
            <person name="Haridas S."/>
            <person name="Riley R."/>
            <person name="LaButti K."/>
            <person name="Pangilinan J."/>
            <person name="Andreopoulos W."/>
            <person name="Lipzen A."/>
            <person name="Yan J."/>
            <person name="Wang M."/>
            <person name="Ng V."/>
            <person name="Grigoriev I.V."/>
            <person name="Spatafora J.W."/>
            <person name="Magnuson J.K."/>
            <person name="Baker S.E."/>
            <person name="Pomraning K.R."/>
        </authorList>
    </citation>
    <scope>NUCLEOTIDE SEQUENCE [LARGE SCALE GENOMIC DNA]</scope>
    <source>
        <strain evidence="2">CBS 10300</strain>
    </source>
</reference>
<keyword evidence="2" id="KW-1185">Reference proteome</keyword>
<dbReference type="EMBL" id="MU970184">
    <property type="protein sequence ID" value="KAK9319477.1"/>
    <property type="molecule type" value="Genomic_DNA"/>
</dbReference>
<evidence type="ECO:0000313" key="2">
    <source>
        <dbReference type="Proteomes" id="UP001489719"/>
    </source>
</evidence>
<comment type="caution">
    <text evidence="1">The sequence shown here is derived from an EMBL/GenBank/DDBJ whole genome shotgun (WGS) entry which is preliminary data.</text>
</comment>
<evidence type="ECO:0000313" key="1">
    <source>
        <dbReference type="EMBL" id="KAK9319477.1"/>
    </source>
</evidence>